<evidence type="ECO:0000313" key="2">
    <source>
        <dbReference type="Proteomes" id="UP000887013"/>
    </source>
</evidence>
<dbReference type="AlphaFoldDB" id="A0A8X6PYH6"/>
<dbReference type="Proteomes" id="UP000887013">
    <property type="component" value="Unassembled WGS sequence"/>
</dbReference>
<gene>
    <name evidence="1" type="ORF">NPIL_66451</name>
</gene>
<keyword evidence="2" id="KW-1185">Reference proteome</keyword>
<proteinExistence type="predicted"/>
<dbReference type="OrthoDB" id="8016075at2759"/>
<comment type="caution">
    <text evidence="1">The sequence shown here is derived from an EMBL/GenBank/DDBJ whole genome shotgun (WGS) entry which is preliminary data.</text>
</comment>
<organism evidence="1 2">
    <name type="scientific">Nephila pilipes</name>
    <name type="common">Giant wood spider</name>
    <name type="synonym">Nephila maculata</name>
    <dbReference type="NCBI Taxonomy" id="299642"/>
    <lineage>
        <taxon>Eukaryota</taxon>
        <taxon>Metazoa</taxon>
        <taxon>Ecdysozoa</taxon>
        <taxon>Arthropoda</taxon>
        <taxon>Chelicerata</taxon>
        <taxon>Arachnida</taxon>
        <taxon>Araneae</taxon>
        <taxon>Araneomorphae</taxon>
        <taxon>Entelegynae</taxon>
        <taxon>Araneoidea</taxon>
        <taxon>Nephilidae</taxon>
        <taxon>Nephila</taxon>
    </lineage>
</organism>
<sequence length="223" mass="25809">MVQFHLKHRRVSTGSLGEFQFLEHQEEAYQRVNMLDTAGACEGFCDQLEQLIYTYTRQNADSDLDMKLISETQYIVIRYARKANQLLSDELKGKSENDIGVKEATPLPESVHSIDKHQRRLADKEGFTVVSKKQRVPPIFIKESLNTPEFLKELSKKTGSKMIGRFVNGKLKVFPETPNEPRIIQNYISVKKLKSHTFEMQHQEMLKVIIRGPPTNYIKELIK</sequence>
<evidence type="ECO:0000313" key="1">
    <source>
        <dbReference type="EMBL" id="GFT96365.1"/>
    </source>
</evidence>
<reference evidence="1" key="1">
    <citation type="submission" date="2020-08" db="EMBL/GenBank/DDBJ databases">
        <title>Multicomponent nature underlies the extraordinary mechanical properties of spider dragline silk.</title>
        <authorList>
            <person name="Kono N."/>
            <person name="Nakamura H."/>
            <person name="Mori M."/>
            <person name="Yoshida Y."/>
            <person name="Ohtoshi R."/>
            <person name="Malay A.D."/>
            <person name="Moran D.A.P."/>
            <person name="Tomita M."/>
            <person name="Numata K."/>
            <person name="Arakawa K."/>
        </authorList>
    </citation>
    <scope>NUCLEOTIDE SEQUENCE</scope>
</reference>
<accession>A0A8X6PYH6</accession>
<protein>
    <submittedName>
        <fullName evidence="1">Uncharacterized protein</fullName>
    </submittedName>
</protein>
<name>A0A8X6PYH6_NEPPI</name>
<dbReference type="EMBL" id="BMAW01121919">
    <property type="protein sequence ID" value="GFT96365.1"/>
    <property type="molecule type" value="Genomic_DNA"/>
</dbReference>